<dbReference type="Proteomes" id="UP000474054">
    <property type="component" value="Unassembled WGS sequence"/>
</dbReference>
<reference evidence="3 4" key="2">
    <citation type="submission" date="2019-10" db="EMBL/GenBank/DDBJ databases">
        <title>Genome Sequences from Six Type Strain Members of the Archaeal Family Sulfolobaceae: Acidianus ambivalens, Acidianus infernus, Metallosphaera prunae, Stygiolobus azoricus, Sulfolobus metallicus, and Sulfurisphaera ohwakuensis.</title>
        <authorList>
            <person name="Counts J.A."/>
            <person name="Kelly R.M."/>
        </authorList>
    </citation>
    <scope>NUCLEOTIDE SEQUENCE [LARGE SCALE GENOMIC DNA]</scope>
    <source>
        <strain evidence="3 4">LEI 10</strain>
    </source>
</reference>
<keyword evidence="1" id="KW-0472">Membrane</keyword>
<feature type="transmembrane region" description="Helical" evidence="1">
    <location>
        <begin position="49"/>
        <end position="69"/>
    </location>
</feature>
<organism evidence="3 4">
    <name type="scientific">Acidianus ambivalens</name>
    <name type="common">Desulfurolobus ambivalens</name>
    <dbReference type="NCBI Taxonomy" id="2283"/>
    <lineage>
        <taxon>Archaea</taxon>
        <taxon>Thermoproteota</taxon>
        <taxon>Thermoprotei</taxon>
        <taxon>Sulfolobales</taxon>
        <taxon>Sulfolobaceae</taxon>
        <taxon>Acidianus</taxon>
    </lineage>
</organism>
<feature type="transmembrane region" description="Helical" evidence="1">
    <location>
        <begin position="123"/>
        <end position="150"/>
    </location>
</feature>
<gene>
    <name evidence="3" type="ORF">D1866_07835</name>
    <name evidence="2" type="ORF">GFB69_12850</name>
</gene>
<keyword evidence="1" id="KW-1133">Transmembrane helix</keyword>
<proteinExistence type="predicted"/>
<evidence type="ECO:0000313" key="5">
    <source>
        <dbReference type="Proteomes" id="UP000474054"/>
    </source>
</evidence>
<feature type="transmembrane region" description="Helical" evidence="1">
    <location>
        <begin position="7"/>
        <end position="29"/>
    </location>
</feature>
<evidence type="ECO:0000256" key="1">
    <source>
        <dbReference type="SAM" id="Phobius"/>
    </source>
</evidence>
<evidence type="ECO:0000313" key="4">
    <source>
        <dbReference type="Proteomes" id="UP000426328"/>
    </source>
</evidence>
<evidence type="ECO:0000313" key="3">
    <source>
        <dbReference type="EMBL" id="QGR21922.1"/>
    </source>
</evidence>
<dbReference type="RefSeq" id="WP_152943486.1">
    <property type="nucleotide sequence ID" value="NZ_CP045482.1"/>
</dbReference>
<protein>
    <submittedName>
        <fullName evidence="3">Uncharacterized protein</fullName>
    </submittedName>
</protein>
<dbReference type="GeneID" id="42779637"/>
<keyword evidence="1" id="KW-0812">Transmembrane</keyword>
<keyword evidence="4" id="KW-1185">Reference proteome</keyword>
<dbReference type="Proteomes" id="UP000426328">
    <property type="component" value="Chromosome"/>
</dbReference>
<dbReference type="KEGG" id="aamb:D1866_07835"/>
<name>A0A650CWA3_ACIAM</name>
<feature type="transmembrane region" description="Helical" evidence="1">
    <location>
        <begin position="81"/>
        <end position="103"/>
    </location>
</feature>
<dbReference type="EMBL" id="WHYS01000005">
    <property type="protein sequence ID" value="MQL56554.1"/>
    <property type="molecule type" value="Genomic_DNA"/>
</dbReference>
<dbReference type="EMBL" id="CP045482">
    <property type="protein sequence ID" value="QGR21922.1"/>
    <property type="molecule type" value="Genomic_DNA"/>
</dbReference>
<evidence type="ECO:0000313" key="2">
    <source>
        <dbReference type="EMBL" id="MQL56554.1"/>
    </source>
</evidence>
<accession>A0A650CWA3</accession>
<reference evidence="2 5" key="1">
    <citation type="submission" date="2019-10" db="EMBL/GenBank/DDBJ databases">
        <title>Comparative genomics of sulfur disproportionating microorganisms.</title>
        <authorList>
            <person name="Ward L.M."/>
            <person name="Bertran E."/>
            <person name="Johnston D."/>
        </authorList>
    </citation>
    <scope>NUCLEOTIDE SEQUENCE [LARGE SCALE GENOMIC DNA]</scope>
    <source>
        <strain evidence="2 5">DSM 3772</strain>
    </source>
</reference>
<dbReference type="AlphaFoldDB" id="A0A650CWA3"/>
<sequence>MYNKKYILKAILGVEGILLFYSGIMLALASNNEIKEMMFLAKVKPLIPIPFVFMIIAFIFNGTMFLLSISDRFMLFLIRNTFQSIIIRALMVFLSFVMINPMFAELTKLSSVNFMSPATAPGLLFPGGLLVHVLLEHWLGGIMGFGMGIYPKLFTRIKIALGSKIKK</sequence>